<dbReference type="InterPro" id="IPR002931">
    <property type="entry name" value="Transglutaminase-like"/>
</dbReference>
<proteinExistence type="predicted"/>
<organism evidence="3 4">
    <name type="scientific">Ramlibacter humi</name>
    <dbReference type="NCBI Taxonomy" id="2530451"/>
    <lineage>
        <taxon>Bacteria</taxon>
        <taxon>Pseudomonadati</taxon>
        <taxon>Pseudomonadota</taxon>
        <taxon>Betaproteobacteria</taxon>
        <taxon>Burkholderiales</taxon>
        <taxon>Comamonadaceae</taxon>
        <taxon>Ramlibacter</taxon>
    </lineage>
</organism>
<dbReference type="AlphaFoldDB" id="A0A4Z0CBG0"/>
<gene>
    <name evidence="3" type="ORF">EZ216_00915</name>
</gene>
<dbReference type="Proteomes" id="UP000297839">
    <property type="component" value="Unassembled WGS sequence"/>
</dbReference>
<dbReference type="InterPro" id="IPR038765">
    <property type="entry name" value="Papain-like_cys_pep_sf"/>
</dbReference>
<dbReference type="Pfam" id="PF01841">
    <property type="entry name" value="Transglut_core"/>
    <property type="match status" value="1"/>
</dbReference>
<dbReference type="OrthoDB" id="8889343at2"/>
<reference evidence="3 4" key="1">
    <citation type="submission" date="2019-03" db="EMBL/GenBank/DDBJ databases">
        <title>Ramlibacter sp. 18x22-1, whole genome shotgun sequence.</title>
        <authorList>
            <person name="Zhang X."/>
            <person name="Feng G."/>
            <person name="Zhu H."/>
        </authorList>
    </citation>
    <scope>NUCLEOTIDE SEQUENCE [LARGE SCALE GENOMIC DNA]</scope>
    <source>
        <strain evidence="3 4">18x22-1</strain>
    </source>
</reference>
<dbReference type="Gene3D" id="3.10.620.30">
    <property type="match status" value="1"/>
</dbReference>
<evidence type="ECO:0000256" key="1">
    <source>
        <dbReference type="SAM" id="MobiDB-lite"/>
    </source>
</evidence>
<dbReference type="EMBL" id="SMLK01000001">
    <property type="protein sequence ID" value="TFZ07758.1"/>
    <property type="molecule type" value="Genomic_DNA"/>
</dbReference>
<evidence type="ECO:0000259" key="2">
    <source>
        <dbReference type="Pfam" id="PF01841"/>
    </source>
</evidence>
<protein>
    <submittedName>
        <fullName evidence="3">Transglutaminase domain-containing protein</fullName>
    </submittedName>
</protein>
<feature type="domain" description="Transglutaminase-like" evidence="2">
    <location>
        <begin position="84"/>
        <end position="189"/>
    </location>
</feature>
<dbReference type="SUPFAM" id="SSF54001">
    <property type="entry name" value="Cysteine proteinases"/>
    <property type="match status" value="1"/>
</dbReference>
<sequence length="306" mass="33958">MADRQPLKSAQQDSRPRWAFPPLGTRAPGGTQTVPPPPRCWRAVSLSDLPEPGAPPPPGPDDPRRWLGATALLDLEDPRLRVRARSLTQLCKTEREKVLSVYAFVKRLPFTKPLKLQPRTARQVLDAGRGDSPDKATLLVALLRSAGIPARLHWYEFNGEVMRGLVPSLSSGGRPAVEVWAQGRWVGTDTYIFDAAYMAAARQRLKDLGWTWGYGIHREGHAIWNGLDGAWVGGSPPAEDPMVLEDHGCYDDVLAFSASEAYRKRRRPLTRSLHWNMVAPLMERAIRELRAGDGPASPPQAERETS</sequence>
<keyword evidence="4" id="KW-1185">Reference proteome</keyword>
<name>A0A4Z0CBG0_9BURK</name>
<comment type="caution">
    <text evidence="3">The sequence shown here is derived from an EMBL/GenBank/DDBJ whole genome shotgun (WGS) entry which is preliminary data.</text>
</comment>
<evidence type="ECO:0000313" key="3">
    <source>
        <dbReference type="EMBL" id="TFZ07758.1"/>
    </source>
</evidence>
<accession>A0A4Z0CBG0</accession>
<feature type="region of interest" description="Disordered" evidence="1">
    <location>
        <begin position="1"/>
        <end position="64"/>
    </location>
</feature>
<evidence type="ECO:0000313" key="4">
    <source>
        <dbReference type="Proteomes" id="UP000297839"/>
    </source>
</evidence>